<accession>A0ABN0ISM1</accession>
<keyword evidence="2" id="KW-1185">Reference proteome</keyword>
<evidence type="ECO:0000313" key="1">
    <source>
        <dbReference type="EMBL" id="EMG25778.1"/>
    </source>
</evidence>
<sequence>MLAVIEAKQLIESASFTEINDVYTINLPEEVVSNTDKTIVLITEAKPELTTQGNNDFYGIRRLCEIQLFYKLDVDFNIEDFEIRLMKLFTKNHWSVIDIRERTFDPDTQQITGVFYVSQDKILN</sequence>
<protein>
    <submittedName>
        <fullName evidence="1">Tail component protein</fullName>
    </submittedName>
</protein>
<gene>
    <name evidence="1" type="ORF">SPJ1_1189</name>
</gene>
<name>A0ABN0ISM1_9STRE</name>
<dbReference type="Proteomes" id="UP000011769">
    <property type="component" value="Unassembled WGS sequence"/>
</dbReference>
<evidence type="ECO:0000313" key="2">
    <source>
        <dbReference type="Proteomes" id="UP000011769"/>
    </source>
</evidence>
<reference evidence="1 2" key="1">
    <citation type="journal article" date="2013" name="PLoS ONE">
        <title>Comparative Genomic Characterization of Three Streptococcus parauberis Strains in Fish Pathogen, as Assessed by Wide-Genome Analyses.</title>
        <authorList>
            <person name="Nho S.W."/>
            <person name="Hikima J."/>
            <person name="Park S.B."/>
            <person name="Jang H.B."/>
            <person name="Cha I.S."/>
            <person name="Yasuike M."/>
            <person name="Nakamura Y."/>
            <person name="Fujiwara A."/>
            <person name="Sano M."/>
            <person name="Kanai K."/>
            <person name="Kondo H."/>
            <person name="Hirono I."/>
            <person name="Takeyama H."/>
            <person name="Aoki T."/>
            <person name="Jung T.S."/>
        </authorList>
    </citation>
    <scope>NUCLEOTIDE SEQUENCE [LARGE SCALE GENOMIC DNA]</scope>
    <source>
        <strain evidence="1 2">KRS-02083</strain>
    </source>
</reference>
<dbReference type="EMBL" id="ALYM01000003">
    <property type="protein sequence ID" value="EMG25778.1"/>
    <property type="molecule type" value="Genomic_DNA"/>
</dbReference>
<proteinExistence type="predicted"/>
<dbReference type="Pfam" id="PF05657">
    <property type="entry name" value="DUF806"/>
    <property type="match status" value="1"/>
</dbReference>
<organism evidence="1 2">
    <name type="scientific">Streptococcus parauberis KRS-02083</name>
    <dbReference type="NCBI Taxonomy" id="1207545"/>
    <lineage>
        <taxon>Bacteria</taxon>
        <taxon>Bacillati</taxon>
        <taxon>Bacillota</taxon>
        <taxon>Bacilli</taxon>
        <taxon>Lactobacillales</taxon>
        <taxon>Streptococcaceae</taxon>
        <taxon>Streptococcus</taxon>
    </lineage>
</organism>
<comment type="caution">
    <text evidence="1">The sequence shown here is derived from an EMBL/GenBank/DDBJ whole genome shotgun (WGS) entry which is preliminary data.</text>
</comment>
<dbReference type="InterPro" id="IPR008524">
    <property type="entry name" value="DUF806"/>
</dbReference>
<dbReference type="RefSeq" id="WP_003108387.1">
    <property type="nucleotide sequence ID" value="NZ_ALYM01000003.1"/>
</dbReference>